<protein>
    <submittedName>
        <fullName evidence="1">Uncharacterized protein</fullName>
    </submittedName>
</protein>
<dbReference type="RefSeq" id="WP_191762644.1">
    <property type="nucleotide sequence ID" value="NZ_VJXY01000182.1"/>
</dbReference>
<sequence length="89" mass="10046">MSERGEIYNHNGKATAASLESRDLAQRFAAAIGEFNWRIDYVKFCELLKLEPGDYADQQYSYFQQLAESLTRFNAESLALMIDAGLGSE</sequence>
<accession>A0AA40VVZ2</accession>
<comment type="caution">
    <text evidence="1">The sequence shown here is derived from an EMBL/GenBank/DDBJ whole genome shotgun (WGS) entry which is preliminary data.</text>
</comment>
<dbReference type="AlphaFoldDB" id="A0AA40VVZ2"/>
<evidence type="ECO:0000313" key="1">
    <source>
        <dbReference type="EMBL" id="MBD6621321.1"/>
    </source>
</evidence>
<gene>
    <name evidence="1" type="ORF">FNW02_37980</name>
</gene>
<dbReference type="EMBL" id="VJXY01000182">
    <property type="protein sequence ID" value="MBD6621321.1"/>
    <property type="molecule type" value="Genomic_DNA"/>
</dbReference>
<proteinExistence type="predicted"/>
<dbReference type="Proteomes" id="UP001165986">
    <property type="component" value="Unassembled WGS sequence"/>
</dbReference>
<keyword evidence="2" id="KW-1185">Reference proteome</keyword>
<name>A0AA40VVZ2_9NOST</name>
<reference evidence="1" key="1">
    <citation type="submission" date="2019-07" db="EMBL/GenBank/DDBJ databases">
        <title>Toxilogical consequences of a new and cryptic species of cyanobacteria (Komarekiella delphini-convector) recovered from the epidermis of a bottlenose dolphin and 1500 ft. in the air.</title>
        <authorList>
            <person name="Brown A.O."/>
            <person name="Dvorak P."/>
            <person name="Villanueva C.D."/>
            <person name="Foss A.J."/>
            <person name="Garvey A.D."/>
            <person name="Gibson Q.A."/>
            <person name="Johansen J.R."/>
            <person name="Casamatta D.A."/>
        </authorList>
    </citation>
    <scope>NUCLEOTIDE SEQUENCE</scope>
    <source>
        <strain evidence="1">SJRDD-AB1</strain>
    </source>
</reference>
<evidence type="ECO:0000313" key="2">
    <source>
        <dbReference type="Proteomes" id="UP001165986"/>
    </source>
</evidence>
<organism evidence="1 2">
    <name type="scientific">Komarekiella delphini-convector SJRDD-AB1</name>
    <dbReference type="NCBI Taxonomy" id="2593771"/>
    <lineage>
        <taxon>Bacteria</taxon>
        <taxon>Bacillati</taxon>
        <taxon>Cyanobacteriota</taxon>
        <taxon>Cyanophyceae</taxon>
        <taxon>Nostocales</taxon>
        <taxon>Nostocaceae</taxon>
        <taxon>Komarekiella</taxon>
        <taxon>Komarekiella delphini-convector</taxon>
    </lineage>
</organism>